<dbReference type="Pfam" id="PF21821">
    <property type="entry name" value="Dit_like"/>
    <property type="match status" value="1"/>
</dbReference>
<dbReference type="InterPro" id="IPR048494">
    <property type="entry name" value="Dit-like_N"/>
</dbReference>
<reference evidence="3" key="1">
    <citation type="journal article" date="2021" name="Proc. Natl. Acad. Sci. U.S.A.">
        <title>A Catalog of Tens of Thousands of Viruses from Human Metagenomes Reveals Hidden Associations with Chronic Diseases.</title>
        <authorList>
            <person name="Tisza M.J."/>
            <person name="Buck C.B."/>
        </authorList>
    </citation>
    <scope>NUCLEOTIDE SEQUENCE</scope>
    <source>
        <strain evidence="3">Ctg8M33</strain>
    </source>
</reference>
<protein>
    <submittedName>
        <fullName evidence="3">Neurotoxin</fullName>
    </submittedName>
</protein>
<feature type="compositionally biased region" description="Gly residues" evidence="1">
    <location>
        <begin position="163"/>
        <end position="186"/>
    </location>
</feature>
<keyword evidence="3" id="KW-0800">Toxin</keyword>
<evidence type="ECO:0000313" key="3">
    <source>
        <dbReference type="EMBL" id="DAD95590.1"/>
    </source>
</evidence>
<dbReference type="EMBL" id="BK015197">
    <property type="protein sequence ID" value="DAD95590.1"/>
    <property type="molecule type" value="Genomic_DNA"/>
</dbReference>
<organism evidence="3">
    <name type="scientific">Myoviridae sp. ctg8M33</name>
    <dbReference type="NCBI Taxonomy" id="2826680"/>
    <lineage>
        <taxon>Viruses</taxon>
        <taxon>Duplodnaviria</taxon>
        <taxon>Heunggongvirae</taxon>
        <taxon>Uroviricota</taxon>
        <taxon>Caudoviricetes</taxon>
    </lineage>
</organism>
<proteinExistence type="predicted"/>
<accession>A0A8S5NLH7</accession>
<feature type="domain" description="Dit-like phage tail protein N-terminal" evidence="2">
    <location>
        <begin position="15"/>
        <end position="141"/>
    </location>
</feature>
<name>A0A8S5NLH7_9CAUD</name>
<feature type="region of interest" description="Disordered" evidence="1">
    <location>
        <begin position="141"/>
        <end position="194"/>
    </location>
</feature>
<keyword evidence="3" id="KW-0528">Neurotoxin</keyword>
<sequence length="206" mass="21097">MGKATQPVSINGLEFDALIDESRTLEATVPEYSVESGFSVSDSVILNPEKLSMTLFVTNTPVTWYRRHGASPTRVDNVVKQLEELYFAKEPVTIVTSDATYTSMAIESITISKSLEIGYARQIPISFKKIRVTTAKTTTIPDSYGKSGATAASAGTASTSTGSSGGGSGSGSGSGGGSSGAGGSSGSNGNSKSSILYNAANSIGLI</sequence>
<feature type="compositionally biased region" description="Low complexity" evidence="1">
    <location>
        <begin position="145"/>
        <end position="162"/>
    </location>
</feature>
<evidence type="ECO:0000259" key="2">
    <source>
        <dbReference type="Pfam" id="PF21821"/>
    </source>
</evidence>
<evidence type="ECO:0000256" key="1">
    <source>
        <dbReference type="SAM" id="MobiDB-lite"/>
    </source>
</evidence>